<feature type="domain" description="Nudix hydrolase" evidence="3">
    <location>
        <begin position="19"/>
        <end position="155"/>
    </location>
</feature>
<dbReference type="AlphaFoldDB" id="A0A448MWU7"/>
<keyword evidence="5" id="KW-1185">Reference proteome</keyword>
<evidence type="ECO:0000313" key="4">
    <source>
        <dbReference type="EMBL" id="VEH69613.1"/>
    </source>
</evidence>
<dbReference type="InterPro" id="IPR015797">
    <property type="entry name" value="NUDIX_hydrolase-like_dom_sf"/>
</dbReference>
<name>A0A448MWU7_9ACTN</name>
<evidence type="ECO:0000256" key="1">
    <source>
        <dbReference type="ARBA" id="ARBA00001946"/>
    </source>
</evidence>
<dbReference type="GeneID" id="64406367"/>
<evidence type="ECO:0000313" key="5">
    <source>
        <dbReference type="Proteomes" id="UP000273044"/>
    </source>
</evidence>
<organism evidence="4 5">
    <name type="scientific">Arachnia propionica</name>
    <dbReference type="NCBI Taxonomy" id="1750"/>
    <lineage>
        <taxon>Bacteria</taxon>
        <taxon>Bacillati</taxon>
        <taxon>Actinomycetota</taxon>
        <taxon>Actinomycetes</taxon>
        <taxon>Propionibacteriales</taxon>
        <taxon>Propionibacteriaceae</taxon>
        <taxon>Arachnia</taxon>
    </lineage>
</organism>
<dbReference type="SUPFAM" id="SSF55811">
    <property type="entry name" value="Nudix"/>
    <property type="match status" value="1"/>
</dbReference>
<dbReference type="CDD" id="cd18879">
    <property type="entry name" value="NUDIX_Hydrolase"/>
    <property type="match status" value="1"/>
</dbReference>
<evidence type="ECO:0000256" key="2">
    <source>
        <dbReference type="ARBA" id="ARBA00022801"/>
    </source>
</evidence>
<dbReference type="EMBL" id="LR134406">
    <property type="protein sequence ID" value="VEH69613.1"/>
    <property type="molecule type" value="Genomic_DNA"/>
</dbReference>
<reference evidence="4 5" key="1">
    <citation type="submission" date="2018-12" db="EMBL/GenBank/DDBJ databases">
        <authorList>
            <consortium name="Pathogen Informatics"/>
        </authorList>
    </citation>
    <scope>NUCLEOTIDE SEQUENCE [LARGE SCALE GENOMIC DNA]</scope>
    <source>
        <strain evidence="4 5">NCTC12967</strain>
    </source>
</reference>
<comment type="cofactor">
    <cofactor evidence="1">
        <name>Mg(2+)</name>
        <dbReference type="ChEBI" id="CHEBI:18420"/>
    </cofactor>
</comment>
<dbReference type="PROSITE" id="PS51462">
    <property type="entry name" value="NUDIX"/>
    <property type="match status" value="1"/>
</dbReference>
<dbReference type="InterPro" id="IPR000086">
    <property type="entry name" value="NUDIX_hydrolase_dom"/>
</dbReference>
<dbReference type="PANTHER" id="PTHR43046">
    <property type="entry name" value="GDP-MANNOSE MANNOSYL HYDROLASE"/>
    <property type="match status" value="1"/>
</dbReference>
<dbReference type="RefSeq" id="WP_061787773.1">
    <property type="nucleotide sequence ID" value="NZ_CAJZDL010000061.1"/>
</dbReference>
<dbReference type="Pfam" id="PF00293">
    <property type="entry name" value="NUDIX"/>
    <property type="match status" value="1"/>
</dbReference>
<proteinExistence type="predicted"/>
<accession>A0A448MWU7</accession>
<gene>
    <name evidence="4" type="ORF">NCTC12967_00886</name>
</gene>
<keyword evidence="2" id="KW-0378">Hydrolase</keyword>
<dbReference type="PANTHER" id="PTHR43046:SF16">
    <property type="entry name" value="ADP-RIBOSE PYROPHOSPHATASE YJHB-RELATED"/>
    <property type="match status" value="1"/>
</dbReference>
<dbReference type="Proteomes" id="UP000273044">
    <property type="component" value="Chromosome"/>
</dbReference>
<evidence type="ECO:0000259" key="3">
    <source>
        <dbReference type="PROSITE" id="PS51462"/>
    </source>
</evidence>
<sequence length="163" mass="18386">MPTPEFILELRRHIGNETLWLSGANLVVLREGEAGTEVLLGRRADDGNWAAISGIVEPGENPADTVVREAREEACIEVEVERMLWLDVMDEVTFPNGDRCRFLDHGFRGRLVGGRPGIGDGEISDFGWFPANRLPVPRQERLEEQVRICLEDPRDVVLGLERR</sequence>
<protein>
    <submittedName>
        <fullName evidence="4">Dihydroneopterin triphosphate pyrophosphatase</fullName>
    </submittedName>
</protein>
<dbReference type="GO" id="GO:0016787">
    <property type="term" value="F:hydrolase activity"/>
    <property type="evidence" value="ECO:0007669"/>
    <property type="project" value="UniProtKB-KW"/>
</dbReference>
<dbReference type="Gene3D" id="3.90.79.10">
    <property type="entry name" value="Nucleoside Triphosphate Pyrophosphohydrolase"/>
    <property type="match status" value="1"/>
</dbReference>